<dbReference type="FunFam" id="3.30.70.100:FF:000008">
    <property type="entry name" value="Copper transport protein ATOX1"/>
    <property type="match status" value="1"/>
</dbReference>
<feature type="compositionally biased region" description="Polar residues" evidence="6">
    <location>
        <begin position="88"/>
        <end position="97"/>
    </location>
</feature>
<keyword evidence="2" id="KW-0479">Metal-binding</keyword>
<evidence type="ECO:0000313" key="8">
    <source>
        <dbReference type="EMBL" id="KAF3588165.1"/>
    </source>
</evidence>
<organism evidence="8 9">
    <name type="scientific">Brassica cretica</name>
    <name type="common">Mustard</name>
    <dbReference type="NCBI Taxonomy" id="69181"/>
    <lineage>
        <taxon>Eukaryota</taxon>
        <taxon>Viridiplantae</taxon>
        <taxon>Streptophyta</taxon>
        <taxon>Embryophyta</taxon>
        <taxon>Tracheophyta</taxon>
        <taxon>Spermatophyta</taxon>
        <taxon>Magnoliopsida</taxon>
        <taxon>eudicotyledons</taxon>
        <taxon>Gunneridae</taxon>
        <taxon>Pentapetalae</taxon>
        <taxon>rosids</taxon>
        <taxon>malvids</taxon>
        <taxon>Brassicales</taxon>
        <taxon>Brassicaceae</taxon>
        <taxon>Brassiceae</taxon>
        <taxon>Brassica</taxon>
    </lineage>
</organism>
<dbReference type="Pfam" id="PF00403">
    <property type="entry name" value="HMA"/>
    <property type="match status" value="1"/>
</dbReference>
<dbReference type="Gene3D" id="3.30.70.100">
    <property type="match status" value="1"/>
</dbReference>
<dbReference type="EMBL" id="QGKX02000088">
    <property type="protein sequence ID" value="KAF3588165.1"/>
    <property type="molecule type" value="Genomic_DNA"/>
</dbReference>
<evidence type="ECO:0000313" key="9">
    <source>
        <dbReference type="Proteomes" id="UP000712600"/>
    </source>
</evidence>
<dbReference type="PANTHER" id="PTHR45868:SF79">
    <property type="entry name" value="HEAVY METAL-ASSOCIATED ISOPRENYLATED PLANT PROTEIN 34"/>
    <property type="match status" value="1"/>
</dbReference>
<feature type="domain" description="HMA" evidence="7">
    <location>
        <begin position="9"/>
        <end position="72"/>
    </location>
</feature>
<reference evidence="8" key="1">
    <citation type="submission" date="2019-12" db="EMBL/GenBank/DDBJ databases">
        <title>Genome sequencing and annotation of Brassica cretica.</title>
        <authorList>
            <person name="Studholme D.J."/>
            <person name="Sarris P."/>
        </authorList>
    </citation>
    <scope>NUCLEOTIDE SEQUENCE</scope>
    <source>
        <strain evidence="8">PFS-109/04</strain>
        <tissue evidence="8">Leaf</tissue>
    </source>
</reference>
<dbReference type="Proteomes" id="UP000712600">
    <property type="component" value="Unassembled WGS sequence"/>
</dbReference>
<dbReference type="GO" id="GO:0046872">
    <property type="term" value="F:metal ion binding"/>
    <property type="evidence" value="ECO:0007669"/>
    <property type="project" value="UniProtKB-KW"/>
</dbReference>
<dbReference type="PROSITE" id="PS50846">
    <property type="entry name" value="HMA_2"/>
    <property type="match status" value="1"/>
</dbReference>
<name>A0A8S9S3M0_BRACR</name>
<accession>A0A8S9S3M0</accession>
<evidence type="ECO:0000256" key="3">
    <source>
        <dbReference type="ARBA" id="ARBA00023288"/>
    </source>
</evidence>
<proteinExistence type="inferred from homology"/>
<dbReference type="SUPFAM" id="SSF55008">
    <property type="entry name" value="HMA, heavy metal-associated domain"/>
    <property type="match status" value="1"/>
</dbReference>
<feature type="compositionally biased region" description="Gly residues" evidence="6">
    <location>
        <begin position="112"/>
        <end position="124"/>
    </location>
</feature>
<keyword evidence="3" id="KW-0449">Lipoprotein</keyword>
<feature type="region of interest" description="Disordered" evidence="6">
    <location>
        <begin position="75"/>
        <end position="128"/>
    </location>
</feature>
<comment type="similarity">
    <text evidence="5">Belongs to the HIPP family.</text>
</comment>
<evidence type="ECO:0000256" key="6">
    <source>
        <dbReference type="SAM" id="MobiDB-lite"/>
    </source>
</evidence>
<evidence type="ECO:0000256" key="4">
    <source>
        <dbReference type="ARBA" id="ARBA00023289"/>
    </source>
</evidence>
<dbReference type="AlphaFoldDB" id="A0A8S9S3M0"/>
<feature type="compositionally biased region" description="Gly residues" evidence="6">
    <location>
        <begin position="146"/>
        <end position="170"/>
    </location>
</feature>
<evidence type="ECO:0000256" key="1">
    <source>
        <dbReference type="ARBA" id="ARBA00022481"/>
    </source>
</evidence>
<protein>
    <recommendedName>
        <fullName evidence="7">HMA domain-containing protein</fullName>
    </recommendedName>
</protein>
<dbReference type="CDD" id="cd00371">
    <property type="entry name" value="HMA"/>
    <property type="match status" value="1"/>
</dbReference>
<gene>
    <name evidence="8" type="ORF">F2Q69_00032370</name>
</gene>
<feature type="compositionally biased region" description="Gly residues" evidence="6">
    <location>
        <begin position="75"/>
        <end position="84"/>
    </location>
</feature>
<keyword evidence="4" id="KW-0636">Prenylation</keyword>
<evidence type="ECO:0000256" key="5">
    <source>
        <dbReference type="ARBA" id="ARBA00024045"/>
    </source>
</evidence>
<dbReference type="InterPro" id="IPR006121">
    <property type="entry name" value="HMA_dom"/>
</dbReference>
<dbReference type="PANTHER" id="PTHR45868">
    <property type="entry name" value="HEAVY METAL-ASSOCIATED ISOPRENYLATED PLANT PROTEIN 33-RELATED"/>
    <property type="match status" value="1"/>
</dbReference>
<sequence length="207" mass="20722">MNKQDVMKLQTCVLKVNVHCEGCKHKVRKQLQKIEGVYSVKADVEQGKVTVTGNVDPAILVKKLSKSGKHAEIIGGGGGGGGKGFPNLNGQFGNLSMNGKGGKESNQAKGKPNGGGGGGGGHGGQPMQLTPQQIQQMMMMKAAQAQGGGGGGGAGGGGGGGGEGKKGGGGFEIPVQMKGMGEGKMGKEGKKGGGDKEALWSLKGLFY</sequence>
<keyword evidence="1" id="KW-0488">Methylation</keyword>
<feature type="region of interest" description="Disordered" evidence="6">
    <location>
        <begin position="144"/>
        <end position="170"/>
    </location>
</feature>
<evidence type="ECO:0000259" key="7">
    <source>
        <dbReference type="PROSITE" id="PS50846"/>
    </source>
</evidence>
<evidence type="ECO:0000256" key="2">
    <source>
        <dbReference type="ARBA" id="ARBA00022723"/>
    </source>
</evidence>
<comment type="caution">
    <text evidence="8">The sequence shown here is derived from an EMBL/GenBank/DDBJ whole genome shotgun (WGS) entry which is preliminary data.</text>
</comment>
<dbReference type="InterPro" id="IPR036163">
    <property type="entry name" value="HMA_dom_sf"/>
</dbReference>